<evidence type="ECO:0000313" key="3">
    <source>
        <dbReference type="Proteomes" id="UP000183567"/>
    </source>
</evidence>
<dbReference type="OrthoDB" id="2687081at2759"/>
<proteinExistence type="predicted"/>
<dbReference type="EMBL" id="LVVM01000329">
    <property type="protein sequence ID" value="OJA20966.1"/>
    <property type="molecule type" value="Genomic_DNA"/>
</dbReference>
<name>A0A1J8QGY4_9AGAM</name>
<sequence>AIAIWKSGQGSVADVRDDPAWSNTLSFVCVGFMSASMGLQGIMAKRTNTQFTTTVVLTTTWCELMAEPRLFELRKLVISRDHKIMAIGSLFLGGFLGRALLDVIGSAGTLGVGAGLRFIISIWWLFVPAKAAKQ</sequence>
<evidence type="ECO:0000313" key="2">
    <source>
        <dbReference type="EMBL" id="OJA20966.1"/>
    </source>
</evidence>
<keyword evidence="1" id="KW-0472">Membrane</keyword>
<dbReference type="AlphaFoldDB" id="A0A1J8QGY4"/>
<accession>A0A1J8QGY4</accession>
<keyword evidence="3" id="KW-1185">Reference proteome</keyword>
<dbReference type="Pfam" id="PF06912">
    <property type="entry name" value="DUF1275"/>
    <property type="match status" value="1"/>
</dbReference>
<keyword evidence="1" id="KW-0812">Transmembrane</keyword>
<evidence type="ECO:0000256" key="1">
    <source>
        <dbReference type="SAM" id="Phobius"/>
    </source>
</evidence>
<gene>
    <name evidence="2" type="ORF">AZE42_13130</name>
</gene>
<dbReference type="InterPro" id="IPR010699">
    <property type="entry name" value="DUF1275"/>
</dbReference>
<dbReference type="Proteomes" id="UP000183567">
    <property type="component" value="Unassembled WGS sequence"/>
</dbReference>
<feature type="transmembrane region" description="Helical" evidence="1">
    <location>
        <begin position="20"/>
        <end position="39"/>
    </location>
</feature>
<reference evidence="2 3" key="1">
    <citation type="submission" date="2016-03" db="EMBL/GenBank/DDBJ databases">
        <title>Comparative genomics of the ectomycorrhizal sister species Rhizopogon vinicolor and Rhizopogon vesiculosus (Basidiomycota: Boletales) reveals a divergence of the mating type B locus.</title>
        <authorList>
            <person name="Mujic A.B."/>
            <person name="Kuo A."/>
            <person name="Tritt A."/>
            <person name="Lipzen A."/>
            <person name="Chen C."/>
            <person name="Johnson J."/>
            <person name="Sharma A."/>
            <person name="Barry K."/>
            <person name="Grigoriev I.V."/>
            <person name="Spatafora J.W."/>
        </authorList>
    </citation>
    <scope>NUCLEOTIDE SEQUENCE [LARGE SCALE GENOMIC DNA]</scope>
    <source>
        <strain evidence="2 3">AM-OR11-056</strain>
    </source>
</reference>
<dbReference type="STRING" id="180088.A0A1J8QGY4"/>
<organism evidence="2 3">
    <name type="scientific">Rhizopogon vesiculosus</name>
    <dbReference type="NCBI Taxonomy" id="180088"/>
    <lineage>
        <taxon>Eukaryota</taxon>
        <taxon>Fungi</taxon>
        <taxon>Dikarya</taxon>
        <taxon>Basidiomycota</taxon>
        <taxon>Agaricomycotina</taxon>
        <taxon>Agaricomycetes</taxon>
        <taxon>Agaricomycetidae</taxon>
        <taxon>Boletales</taxon>
        <taxon>Suillineae</taxon>
        <taxon>Rhizopogonaceae</taxon>
        <taxon>Rhizopogon</taxon>
    </lineage>
</organism>
<feature type="transmembrane region" description="Helical" evidence="1">
    <location>
        <begin position="84"/>
        <end position="101"/>
    </location>
</feature>
<dbReference type="PANTHER" id="PTHR37488">
    <property type="entry name" value="DUF1275 DOMAIN-CONTAINING PROTEIN"/>
    <property type="match status" value="1"/>
</dbReference>
<evidence type="ECO:0008006" key="4">
    <source>
        <dbReference type="Google" id="ProtNLM"/>
    </source>
</evidence>
<feature type="non-terminal residue" evidence="2">
    <location>
        <position position="1"/>
    </location>
</feature>
<feature type="transmembrane region" description="Helical" evidence="1">
    <location>
        <begin position="107"/>
        <end position="127"/>
    </location>
</feature>
<comment type="caution">
    <text evidence="2">The sequence shown here is derived from an EMBL/GenBank/DDBJ whole genome shotgun (WGS) entry which is preliminary data.</text>
</comment>
<dbReference type="PANTHER" id="PTHR37488:SF2">
    <property type="entry name" value="DUF1275 DOMAIN-CONTAINING PROTEIN"/>
    <property type="match status" value="1"/>
</dbReference>
<keyword evidence="1" id="KW-1133">Transmembrane helix</keyword>
<protein>
    <recommendedName>
        <fullName evidence="4">DUF1275 domain protein</fullName>
    </recommendedName>
</protein>